<dbReference type="SUPFAM" id="SSF50978">
    <property type="entry name" value="WD40 repeat-like"/>
    <property type="match status" value="2"/>
</dbReference>
<dbReference type="InterPro" id="IPR036322">
    <property type="entry name" value="WD40_repeat_dom_sf"/>
</dbReference>
<name>S8AKB6_DACHA</name>
<evidence type="ECO:0000256" key="3">
    <source>
        <dbReference type="PROSITE-ProRule" id="PRU00221"/>
    </source>
</evidence>
<dbReference type="InterPro" id="IPR001680">
    <property type="entry name" value="WD40_rpt"/>
</dbReference>
<keyword evidence="1 3" id="KW-0853">WD repeat</keyword>
<accession>S8AKB6</accession>
<dbReference type="Gene3D" id="2.130.10.10">
    <property type="entry name" value="YVTN repeat-like/Quinoprotein amine dehydrogenase"/>
    <property type="match status" value="6"/>
</dbReference>
<dbReference type="InterPro" id="IPR020472">
    <property type="entry name" value="WD40_PAC1"/>
</dbReference>
<dbReference type="HOGENOM" id="CLU_000288_6_16_1"/>
<evidence type="ECO:0000313" key="4">
    <source>
        <dbReference type="EMBL" id="EPS43385.1"/>
    </source>
</evidence>
<dbReference type="AlphaFoldDB" id="S8AKB6"/>
<dbReference type="OrthoDB" id="674604at2759"/>
<organism evidence="4 5">
    <name type="scientific">Dactylellina haptotyla (strain CBS 200.50)</name>
    <name type="common">Nematode-trapping fungus</name>
    <name type="synonym">Monacrosporium haptotylum</name>
    <dbReference type="NCBI Taxonomy" id="1284197"/>
    <lineage>
        <taxon>Eukaryota</taxon>
        <taxon>Fungi</taxon>
        <taxon>Dikarya</taxon>
        <taxon>Ascomycota</taxon>
        <taxon>Pezizomycotina</taxon>
        <taxon>Orbiliomycetes</taxon>
        <taxon>Orbiliales</taxon>
        <taxon>Orbiliaceae</taxon>
        <taxon>Dactylellina</taxon>
    </lineage>
</organism>
<dbReference type="InterPro" id="IPR015943">
    <property type="entry name" value="WD40/YVTN_repeat-like_dom_sf"/>
</dbReference>
<feature type="repeat" description="WD" evidence="3">
    <location>
        <begin position="623"/>
        <end position="656"/>
    </location>
</feature>
<dbReference type="CDD" id="cd00200">
    <property type="entry name" value="WD40"/>
    <property type="match status" value="2"/>
</dbReference>
<evidence type="ECO:0000313" key="5">
    <source>
        <dbReference type="Proteomes" id="UP000015100"/>
    </source>
</evidence>
<dbReference type="PROSITE" id="PS00678">
    <property type="entry name" value="WD_REPEATS_1"/>
    <property type="match status" value="3"/>
</dbReference>
<dbReference type="PROSITE" id="PS50294">
    <property type="entry name" value="WD_REPEATS_REGION"/>
    <property type="match status" value="5"/>
</dbReference>
<dbReference type="Proteomes" id="UP000015100">
    <property type="component" value="Unassembled WGS sequence"/>
</dbReference>
<proteinExistence type="predicted"/>
<dbReference type="InterPro" id="IPR019775">
    <property type="entry name" value="WD40_repeat_CS"/>
</dbReference>
<dbReference type="PANTHER" id="PTHR19848:SF8">
    <property type="entry name" value="F-BOX AND WD REPEAT DOMAIN CONTAINING 7"/>
    <property type="match status" value="1"/>
</dbReference>
<feature type="repeat" description="WD" evidence="3">
    <location>
        <begin position="816"/>
        <end position="846"/>
    </location>
</feature>
<reference evidence="5" key="2">
    <citation type="submission" date="2013-04" db="EMBL/GenBank/DDBJ databases">
        <title>Genomic mechanisms accounting for the adaptation to parasitism in nematode-trapping fungi.</title>
        <authorList>
            <person name="Ahren D.G."/>
        </authorList>
    </citation>
    <scope>NUCLEOTIDE SEQUENCE [LARGE SCALE GENOMIC DNA]</scope>
    <source>
        <strain evidence="5">CBS 200.50</strain>
    </source>
</reference>
<feature type="repeat" description="WD" evidence="3">
    <location>
        <begin position="410"/>
        <end position="442"/>
    </location>
</feature>
<comment type="caution">
    <text evidence="4">The sequence shown here is derived from an EMBL/GenBank/DDBJ whole genome shotgun (WGS) entry which is preliminary data.</text>
</comment>
<dbReference type="STRING" id="1284197.S8AKB6"/>
<dbReference type="Pfam" id="PF00400">
    <property type="entry name" value="WD40"/>
    <property type="match status" value="8"/>
</dbReference>
<feature type="repeat" description="WD" evidence="3">
    <location>
        <begin position="495"/>
        <end position="536"/>
    </location>
</feature>
<reference evidence="4 5" key="1">
    <citation type="journal article" date="2013" name="PLoS Genet.">
        <title>Genomic mechanisms accounting for the adaptation to parasitism in nematode-trapping fungi.</title>
        <authorList>
            <person name="Meerupati T."/>
            <person name="Andersson K.M."/>
            <person name="Friman E."/>
            <person name="Kumar D."/>
            <person name="Tunlid A."/>
            <person name="Ahren D."/>
        </authorList>
    </citation>
    <scope>NUCLEOTIDE SEQUENCE [LARGE SCALE GENOMIC DNA]</scope>
    <source>
        <strain evidence="4 5">CBS 200.50</strain>
    </source>
</reference>
<dbReference type="PRINTS" id="PR00320">
    <property type="entry name" value="GPROTEINBRPT"/>
</dbReference>
<gene>
    <name evidence="4" type="ORF">H072_2594</name>
</gene>
<dbReference type="PROSITE" id="PS50082">
    <property type="entry name" value="WD_REPEATS_2"/>
    <property type="match status" value="7"/>
</dbReference>
<evidence type="ECO:0000256" key="1">
    <source>
        <dbReference type="ARBA" id="ARBA00022574"/>
    </source>
</evidence>
<dbReference type="eggNOG" id="KOG0271">
    <property type="taxonomic scope" value="Eukaryota"/>
</dbReference>
<keyword evidence="2" id="KW-0677">Repeat</keyword>
<feature type="repeat" description="WD" evidence="3">
    <location>
        <begin position="369"/>
        <end position="410"/>
    </location>
</feature>
<feature type="repeat" description="WD" evidence="3">
    <location>
        <begin position="741"/>
        <end position="763"/>
    </location>
</feature>
<dbReference type="PANTHER" id="PTHR19848">
    <property type="entry name" value="WD40 REPEAT PROTEIN"/>
    <property type="match status" value="1"/>
</dbReference>
<evidence type="ECO:0000256" key="2">
    <source>
        <dbReference type="ARBA" id="ARBA00022737"/>
    </source>
</evidence>
<dbReference type="eggNOG" id="KOG0266">
    <property type="taxonomic scope" value="Eukaryota"/>
</dbReference>
<dbReference type="EMBL" id="AQGS01000079">
    <property type="protein sequence ID" value="EPS43385.1"/>
    <property type="molecule type" value="Genomic_DNA"/>
</dbReference>
<feature type="repeat" description="WD" evidence="3">
    <location>
        <begin position="764"/>
        <end position="805"/>
    </location>
</feature>
<keyword evidence="5" id="KW-1185">Reference proteome</keyword>
<dbReference type="OMA" id="HTHIAND"/>
<protein>
    <submittedName>
        <fullName evidence="4">Uncharacterized protein</fullName>
    </submittedName>
</protein>
<dbReference type="SMART" id="SM00320">
    <property type="entry name" value="WD40"/>
    <property type="match status" value="11"/>
</dbReference>
<sequence>MLKIREEYELPEDWPGDEKIQTLVEMAVPLFIYAATLCRFIGDESWDPSERINLVLEYQAGPVGQPKRSTGNQTSWQTSQLHKTYLPVLNQIITGRDAAETNVLLKEFQEVVDSIVSFAAPLSISSLARLLSVSEITVECRLKALHSVLNVPNDRHTPVRLFHASFRDFLFQERSQFWIDELKSHRVIASKCIQLMSSPNGLKRNICCLRSEGTFRSKIDKAHIESCLSPELQYACLYWVHHITQGGERQLIDGGQSHGFLQEHLLHWLEAVSLLGSLTETLSMIDALAAVVEVENGKDMHRFLHDVRRFILRNQYMIDKAPLQLYYSAITFLPTKSLLREIFDPSKMIQEVRDLPKVLDEWDALLQTLRGHTHIANDVNFSSDGKLPASASSDGTIKMWDAVTGALLQTLGHKLGVVAVKFSPDSKLLASASYDGTVRLWESTRALLEVIGGNEGYMLSGSLVFSAKGEFLVSTSGNHAVKVGSMNGAAAVKKLEGHTDKFTSVVLSPGGKILASASSDFNIRLWDVPTWMPLRTLRGHTGDIAAISFSPDGKLLASFSINYPVYTVKIWDSTTWAELWALVINYDRVSALEFSPDRKYLALGCLEKICLLDADTGTELQIIESQGGGVYSVAFSPDGKHLASSAGDGTIRIWDIMMGVPFSTLRRHEGFINMMELSTDCKYILSSTPYESPPILWDAVSGKVLYTLEGSLNPGRVVVFSLNSEFLAFGDRDGTIKLWHLSSTTADNLIRVWDVATGELLRTLETHARGVRAIAFSPDSRTLVSVSFDATIRLWDTTTWKSLKLEEEMVMGGNPAFSSNGRLLASGSSESRVQLWNATTGAKLRILTAAYHDKYAQVRRVAFSLNDKYLASISEDGCLVNQPRSTKEDGAVRLWDVETGILLQKFPVRYTSRPFLSFLSFPDGQYINTNRQSFRIQPNLLITPGSFEAGQCKIIGLEGEWVTRGGEKLIWLPEAVSYSIAYGNTIALGYLSGLVQVIRFNIDDL</sequence>